<name>A0A1Y5FBS5_9BACT</name>
<accession>A0A1Y5FBS5</accession>
<evidence type="ECO:0000313" key="1">
    <source>
        <dbReference type="EMBL" id="OUR99641.1"/>
    </source>
</evidence>
<dbReference type="PROSITE" id="PS51257">
    <property type="entry name" value="PROKAR_LIPOPROTEIN"/>
    <property type="match status" value="1"/>
</dbReference>
<dbReference type="Proteomes" id="UP000196531">
    <property type="component" value="Unassembled WGS sequence"/>
</dbReference>
<protein>
    <recommendedName>
        <fullName evidence="3">Lipoprotein</fullName>
    </recommendedName>
</protein>
<proteinExistence type="predicted"/>
<evidence type="ECO:0000313" key="2">
    <source>
        <dbReference type="Proteomes" id="UP000196531"/>
    </source>
</evidence>
<reference evidence="2" key="1">
    <citation type="journal article" date="2017" name="Proc. Natl. Acad. Sci. U.S.A.">
        <title>Simulation of Deepwater Horizon oil plume reveals substrate specialization within a complex community of hydrocarbon-degraders.</title>
        <authorList>
            <person name="Hu P."/>
            <person name="Dubinsky E.A."/>
            <person name="Probst A.J."/>
            <person name="Wang J."/>
            <person name="Sieber C.M.K."/>
            <person name="Tom L.M."/>
            <person name="Gardinali P."/>
            <person name="Banfield J.F."/>
            <person name="Atlas R.M."/>
            <person name="Andersen G.L."/>
        </authorList>
    </citation>
    <scope>NUCLEOTIDE SEQUENCE [LARGE SCALE GENOMIC DNA]</scope>
</reference>
<evidence type="ECO:0008006" key="3">
    <source>
        <dbReference type="Google" id="ProtNLM"/>
    </source>
</evidence>
<dbReference type="EMBL" id="MAAO01000002">
    <property type="protein sequence ID" value="OUR99641.1"/>
    <property type="molecule type" value="Genomic_DNA"/>
</dbReference>
<comment type="caution">
    <text evidence="1">The sequence shown here is derived from an EMBL/GenBank/DDBJ whole genome shotgun (WGS) entry which is preliminary data.</text>
</comment>
<dbReference type="AlphaFoldDB" id="A0A1Y5FBS5"/>
<sequence>MIKLQGTEKMKINTIVLLLLTISFASCTKSSLTKRTPASDPDAHAISSTTNPKRSIQEVYAASPVEDMQQLSNARILIADYDLLRRDFPALQNLSNPQIDEWLLKNTAYISSPQAAQTVVNTPIPTTGATKKAYRPRRYNRANVFDVFDPSDEGRQVGIIDVKGTGSLVPAQRDHGNGVATLGESIREFIYERMMRDIVKDSGIPNKIVGSYAVIDPGFDVVHADGSTSPAGFYLRQGHDRWVSENSHQNEWLPRNATARIQEVFRRYGVDPNQNVQGTKDHHIFDFGHFVVRDDLAESDAAKKLPFNIWGYDKSIPEPGGDRWFYSKVDNPWNWSHALADSWRRGEANRHNVWQHFENLVNPASEAIKRAPAGGGNCYDRASRIINN</sequence>
<organism evidence="1 2">
    <name type="scientific">Halobacteriovorax marinus</name>
    <dbReference type="NCBI Taxonomy" id="97084"/>
    <lineage>
        <taxon>Bacteria</taxon>
        <taxon>Pseudomonadati</taxon>
        <taxon>Bdellovibrionota</taxon>
        <taxon>Bacteriovoracia</taxon>
        <taxon>Bacteriovoracales</taxon>
        <taxon>Halobacteriovoraceae</taxon>
        <taxon>Halobacteriovorax</taxon>
    </lineage>
</organism>
<gene>
    <name evidence="1" type="ORF">A9Q84_01060</name>
</gene>